<proteinExistence type="predicted"/>
<evidence type="ECO:0000256" key="1">
    <source>
        <dbReference type="ARBA" id="ARBA00022737"/>
    </source>
</evidence>
<dbReference type="PANTHER" id="PTHR43739:SF5">
    <property type="entry name" value="EXO-ALPHA-SIALIDASE"/>
    <property type="match status" value="1"/>
</dbReference>
<feature type="non-terminal residue" evidence="3">
    <location>
        <position position="1"/>
    </location>
</feature>
<dbReference type="InterPro" id="IPR036278">
    <property type="entry name" value="Sialidase_sf"/>
</dbReference>
<keyword evidence="1" id="KW-0677">Repeat</keyword>
<dbReference type="Pfam" id="PF15902">
    <property type="entry name" value="Sortilin-Vps10"/>
    <property type="match status" value="1"/>
</dbReference>
<evidence type="ECO:0000259" key="2">
    <source>
        <dbReference type="Pfam" id="PF15902"/>
    </source>
</evidence>
<dbReference type="InterPro" id="IPR015943">
    <property type="entry name" value="WD40/YVTN_repeat-like_dom_sf"/>
</dbReference>
<dbReference type="SUPFAM" id="SSF50939">
    <property type="entry name" value="Sialidases"/>
    <property type="match status" value="1"/>
</dbReference>
<dbReference type="InterPro" id="IPR052025">
    <property type="entry name" value="Xyloglucanase_GH74"/>
</dbReference>
<organism evidence="3">
    <name type="scientific">marine metagenome</name>
    <dbReference type="NCBI Taxonomy" id="408172"/>
    <lineage>
        <taxon>unclassified sequences</taxon>
        <taxon>metagenomes</taxon>
        <taxon>ecological metagenomes</taxon>
    </lineage>
</organism>
<dbReference type="GO" id="GO:0010411">
    <property type="term" value="P:xyloglucan metabolic process"/>
    <property type="evidence" value="ECO:0007669"/>
    <property type="project" value="TreeGrafter"/>
</dbReference>
<gene>
    <name evidence="3" type="ORF">METZ01_LOCUS37598</name>
</gene>
<dbReference type="InterPro" id="IPR031778">
    <property type="entry name" value="Sortilin_N"/>
</dbReference>
<feature type="domain" description="Sortilin N-terminal" evidence="2">
    <location>
        <begin position="117"/>
        <end position="240"/>
    </location>
</feature>
<dbReference type="AlphaFoldDB" id="A0A381R0J0"/>
<evidence type="ECO:0000313" key="3">
    <source>
        <dbReference type="EMBL" id="SUZ84744.1"/>
    </source>
</evidence>
<accession>A0A381R0J0</accession>
<dbReference type="CDD" id="cd15482">
    <property type="entry name" value="Sialidase_non-viral"/>
    <property type="match status" value="1"/>
</dbReference>
<sequence length="1053" mass="115588">VLGACTVLFSWTTSPATSQVVAEDVLSALRYRHIGPVGNRVAAVTGVPGDPNTYYFGAASGGIFRSRDGGHSWTPIFDAQDAASIGAIAIAPSADSVIWVGTGEPFIRSNVSIGDGVYRSTDGGDTWEHKGLSATGRIGRMVVHPTDPDIVYAAALGHLYGPQEERGIFRTTDGGNSWDRVLFVDESTGGVDVVMDPGDPRVLFAATWQMFIQPWGRWSGGPGSGIYMSRDAGDTWERLEGRGLPTGTMGKIGLAIAPSDPDRIYALIETNTNRDYELLDEHEGVLWRSDDGGRNWAMVNADHTLAQRPLYYTRAVAAPDDPDEVHFLSTRYTRSLNAGEDFSVGNPGGDSHDMWIDPLLPNRMIVGHDSGVSISTDRGMSWWRPRLPIAQMYHVNTDTRIPYSVYGNLQDGGTQMGPSNSLTSGGISIGEWQSVGGCETGFSVPDPVEPNIVWAGCYDGSLTRYDHRLGLARSVSVWPANPEGWAAGDLRYRFQWTFPIHISPHDHDRIYVGSQHVHVTMNGGQSWEVLSPDLTTNDKSKQQRTGGLTVDDAGPTYAAVLFAIAESPVEEGVIWTGSNDGLVHISLDGGQTWTNITENIPDLPPWGTISNIEPSPHDAGTAYLTVDLHQLGDTEPYVYRTTDYGDSWTSLNQTIPRSVFSYAHVVREDPVRPGLLYLGTENALYASLDDGENWTRMRSNLPPAPVHDLTIQSGFNDLVVATYGRGFWIMDDITPLQQLTEEVMASEVHLFTPRTAYRFLTRQPLQSQPQDPGTGTNPVYGASISFYLESVPAGGVRLEIHDEAGQSVQVLGMNRLRPGINRVHWDLRETSSTTPRLRTVPLEHAHVELSDQEWRPLGEGGRVTPLATPGTYTVTLRAAGFELVQPLELLKDPNSGGSDLEIQEQVTMVREIRESVDSVVSLIDRIERIRAQTQLVLERNGDHAAAEEIRRAGATLEALLIDLETRLFDVRLTGGTARQDTLRSARRLYARLTSLAGYITGTDDRPTDQSREVFEMLRSELGDYQRQMAALGEDLATFNRLLDDRGIEPIALN</sequence>
<dbReference type="Gene3D" id="2.130.10.10">
    <property type="entry name" value="YVTN repeat-like/Quinoprotein amine dehydrogenase"/>
    <property type="match status" value="4"/>
</dbReference>
<dbReference type="PANTHER" id="PTHR43739">
    <property type="entry name" value="XYLOGLUCANASE (EUROFUNG)"/>
    <property type="match status" value="1"/>
</dbReference>
<reference evidence="3" key="1">
    <citation type="submission" date="2018-05" db="EMBL/GenBank/DDBJ databases">
        <authorList>
            <person name="Lanie J.A."/>
            <person name="Ng W.-L."/>
            <person name="Kazmierczak K.M."/>
            <person name="Andrzejewski T.M."/>
            <person name="Davidsen T.M."/>
            <person name="Wayne K.J."/>
            <person name="Tettelin H."/>
            <person name="Glass J.I."/>
            <person name="Rusch D."/>
            <person name="Podicherti R."/>
            <person name="Tsui H.-C.T."/>
            <person name="Winkler M.E."/>
        </authorList>
    </citation>
    <scope>NUCLEOTIDE SEQUENCE</scope>
</reference>
<protein>
    <recommendedName>
        <fullName evidence="2">Sortilin N-terminal domain-containing protein</fullName>
    </recommendedName>
</protein>
<dbReference type="EMBL" id="UINC01001605">
    <property type="protein sequence ID" value="SUZ84744.1"/>
    <property type="molecule type" value="Genomic_DNA"/>
</dbReference>
<name>A0A381R0J0_9ZZZZ</name>
<dbReference type="SUPFAM" id="SSF110296">
    <property type="entry name" value="Oligoxyloglucan reducing end-specific cellobiohydrolase"/>
    <property type="match status" value="1"/>
</dbReference>